<gene>
    <name evidence="1" type="ORF">LCGC14_0918830</name>
</gene>
<organism evidence="1">
    <name type="scientific">marine sediment metagenome</name>
    <dbReference type="NCBI Taxonomy" id="412755"/>
    <lineage>
        <taxon>unclassified sequences</taxon>
        <taxon>metagenomes</taxon>
        <taxon>ecological metagenomes</taxon>
    </lineage>
</organism>
<proteinExistence type="predicted"/>
<dbReference type="AlphaFoldDB" id="A0A0F9PC33"/>
<sequence>MIKTAIISPLHQLERYSSLSDTQMCLAQYWDSEPVYRKYFRDMKKRGDCIIMDNGAYELGQSIDIDSYIKAILELEPSIAIVPDVIMNGEETVALANDFLERFPDLPKWTSLMAVPQGSTHEKWTDCLHRLQTLGDFLWWGLPKVCHLVSPGGRLRAYQTLIDSIPSREREILNVHLLGIWLDPIREAQDFLNIPQVKSVDTALPVTLGHLARTLEEFQPHPSGTDFHVIEDVFPDWTLEQVQRFITLCKNEEVPASAQM</sequence>
<reference evidence="1" key="1">
    <citation type="journal article" date="2015" name="Nature">
        <title>Complex archaea that bridge the gap between prokaryotes and eukaryotes.</title>
        <authorList>
            <person name="Spang A."/>
            <person name="Saw J.H."/>
            <person name="Jorgensen S.L."/>
            <person name="Zaremba-Niedzwiedzka K."/>
            <person name="Martijn J."/>
            <person name="Lind A.E."/>
            <person name="van Eijk R."/>
            <person name="Schleper C."/>
            <person name="Guy L."/>
            <person name="Ettema T.J."/>
        </authorList>
    </citation>
    <scope>NUCLEOTIDE SEQUENCE</scope>
</reference>
<protein>
    <recommendedName>
        <fullName evidence="2">Amidohydrolase-related domain-containing protein</fullName>
    </recommendedName>
</protein>
<evidence type="ECO:0000313" key="1">
    <source>
        <dbReference type="EMBL" id="KKN22077.1"/>
    </source>
</evidence>
<comment type="caution">
    <text evidence="1">The sequence shown here is derived from an EMBL/GenBank/DDBJ whole genome shotgun (WGS) entry which is preliminary data.</text>
</comment>
<dbReference type="EMBL" id="LAZR01003094">
    <property type="protein sequence ID" value="KKN22077.1"/>
    <property type="molecule type" value="Genomic_DNA"/>
</dbReference>
<accession>A0A0F9PC33</accession>
<name>A0A0F9PC33_9ZZZZ</name>
<evidence type="ECO:0008006" key="2">
    <source>
        <dbReference type="Google" id="ProtNLM"/>
    </source>
</evidence>